<evidence type="ECO:0000256" key="2">
    <source>
        <dbReference type="SAM" id="SignalP"/>
    </source>
</evidence>
<feature type="chain" id="PRO_5045188281" description="Lipoprotein" evidence="2">
    <location>
        <begin position="31"/>
        <end position="255"/>
    </location>
</feature>
<evidence type="ECO:0000256" key="1">
    <source>
        <dbReference type="SAM" id="MobiDB-lite"/>
    </source>
</evidence>
<feature type="compositionally biased region" description="Low complexity" evidence="1">
    <location>
        <begin position="233"/>
        <end position="243"/>
    </location>
</feature>
<feature type="region of interest" description="Disordered" evidence="1">
    <location>
        <begin position="224"/>
        <end position="255"/>
    </location>
</feature>
<dbReference type="RefSeq" id="WP_126622199.1">
    <property type="nucleotide sequence ID" value="NZ_UAPQ01000008.1"/>
</dbReference>
<evidence type="ECO:0000313" key="4">
    <source>
        <dbReference type="Proteomes" id="UP000250006"/>
    </source>
</evidence>
<protein>
    <recommendedName>
        <fullName evidence="5">Lipoprotein</fullName>
    </recommendedName>
</protein>
<dbReference type="Proteomes" id="UP000250006">
    <property type="component" value="Unassembled WGS sequence"/>
</dbReference>
<accession>A0ABY1VNQ4</accession>
<feature type="signal peptide" evidence="2">
    <location>
        <begin position="1"/>
        <end position="30"/>
    </location>
</feature>
<dbReference type="EMBL" id="UAPQ01000008">
    <property type="protein sequence ID" value="SPT53744.1"/>
    <property type="molecule type" value="Genomic_DNA"/>
</dbReference>
<gene>
    <name evidence="3" type="ORF">NCTC11535_01425</name>
</gene>
<evidence type="ECO:0008006" key="5">
    <source>
        <dbReference type="Google" id="ProtNLM"/>
    </source>
</evidence>
<keyword evidence="4" id="KW-1185">Reference proteome</keyword>
<reference evidence="3 4" key="1">
    <citation type="submission" date="2018-06" db="EMBL/GenBank/DDBJ databases">
        <authorList>
            <consortium name="Pathogen Informatics"/>
            <person name="Doyle S."/>
        </authorList>
    </citation>
    <scope>NUCLEOTIDE SEQUENCE [LARGE SCALE GENOMIC DNA]</scope>
    <source>
        <strain evidence="3 4">NCTC11535</strain>
    </source>
</reference>
<proteinExistence type="predicted"/>
<sequence length="255" mass="26349">MPQFPRKPIVRACLSSTAAALLLSGCSVLGGGGGTSAASPTADFTVPAGMTMPTPLPTAQPTALPDVKIGMPKVTGYRQVPRATDTPTAMASMSPGSEVTTRTWASADPLCTIQVDITRSTSLLLAGGDDRHLSAAWNEGLQKKLQGYQETASGSRVVDNGNSPFTGISTDFTATIQDTKVVGRSFVRVFSKSGTQVSVTHTCSAEQIDQDAWNQVLGGLTISPADDTSWPGATTAATPTATPSRSFYTPTPAAP</sequence>
<evidence type="ECO:0000313" key="3">
    <source>
        <dbReference type="EMBL" id="SPT53744.1"/>
    </source>
</evidence>
<organism evidence="3 4">
    <name type="scientific">Actinomyces bovis</name>
    <dbReference type="NCBI Taxonomy" id="1658"/>
    <lineage>
        <taxon>Bacteria</taxon>
        <taxon>Bacillati</taxon>
        <taxon>Actinomycetota</taxon>
        <taxon>Actinomycetes</taxon>
        <taxon>Actinomycetales</taxon>
        <taxon>Actinomycetaceae</taxon>
        <taxon>Actinomyces</taxon>
    </lineage>
</organism>
<name>A0ABY1VNQ4_9ACTO</name>
<dbReference type="PROSITE" id="PS51257">
    <property type="entry name" value="PROKAR_LIPOPROTEIN"/>
    <property type="match status" value="1"/>
</dbReference>
<keyword evidence="2" id="KW-0732">Signal</keyword>
<comment type="caution">
    <text evidence="3">The sequence shown here is derived from an EMBL/GenBank/DDBJ whole genome shotgun (WGS) entry which is preliminary data.</text>
</comment>